<sequence>MFDFLYEYVEDIDLVSILKEKRYGFKKPVLLLVVKFPVKNENFDNVFERNMKNKLTAEFESILSNFFKPIFTTITPYYEFISVCEISGKYGNRYRFEKKIEDFENVILNYFIENVIVKISENNLKSFPEIVSLYLDFAVGYSFITSWNNIYLALDVAIERAKIRAKSKVIKLSDRFLDLFLKQEFDICWRPVIDIKKKKIKACEPLIVGSKGTGLEMPEVLQKIAVVNNFTENLNTLFFKKIFEEFVKLEKSVKIIINITMYSEDYLKELNDIFEEYNIPFERVILSFSAKDQDRLDFRIMEMLIDKNFYLMLNVNNFELSLNIFKMFLHEKNVFVRIEQNITFDLHFNVKKQDFIKKITNCFPNVIIQGRDEKTFEIASKVGCKYYQSSCGCFENYQLFLDEDIIKKL</sequence>
<reference evidence="2 3" key="1">
    <citation type="submission" date="2021-03" db="EMBL/GenBank/DDBJ databases">
        <title>Thermosipho ferrireducens sp.nov., an anaerobic thermophilic iron-reducing bacterium isolated from a deep-sea hydrothermal sulfide deposits.</title>
        <authorList>
            <person name="Zeng X."/>
            <person name="Chen Y."/>
            <person name="Shao Z."/>
        </authorList>
    </citation>
    <scope>NUCLEOTIDE SEQUENCE [LARGE SCALE GENOMIC DNA]</scope>
    <source>
        <strain evidence="2 3">JL129W03</strain>
    </source>
</reference>
<dbReference type="RefSeq" id="WP_207566412.1">
    <property type="nucleotide sequence ID" value="NZ_CP071446.1"/>
</dbReference>
<feature type="domain" description="EAL" evidence="1">
    <location>
        <begin position="178"/>
        <end position="388"/>
    </location>
</feature>
<dbReference type="Proteomes" id="UP000671862">
    <property type="component" value="Chromosome"/>
</dbReference>
<dbReference type="Gene3D" id="3.20.20.450">
    <property type="entry name" value="EAL domain"/>
    <property type="match status" value="1"/>
</dbReference>
<proteinExistence type="predicted"/>
<name>A0ABX7S706_9BACT</name>
<evidence type="ECO:0000313" key="3">
    <source>
        <dbReference type="Proteomes" id="UP000671862"/>
    </source>
</evidence>
<dbReference type="InterPro" id="IPR001633">
    <property type="entry name" value="EAL_dom"/>
</dbReference>
<organism evidence="2 3">
    <name type="scientific">Thermosipho ferrireducens</name>
    <dbReference type="NCBI Taxonomy" id="2571116"/>
    <lineage>
        <taxon>Bacteria</taxon>
        <taxon>Thermotogati</taxon>
        <taxon>Thermotogota</taxon>
        <taxon>Thermotogae</taxon>
        <taxon>Thermotogales</taxon>
        <taxon>Fervidobacteriaceae</taxon>
        <taxon>Thermosipho</taxon>
    </lineage>
</organism>
<gene>
    <name evidence="2" type="ORF">JYK00_08150</name>
</gene>
<dbReference type="EMBL" id="CP071446">
    <property type="protein sequence ID" value="QTA37688.1"/>
    <property type="molecule type" value="Genomic_DNA"/>
</dbReference>
<dbReference type="Pfam" id="PF00563">
    <property type="entry name" value="EAL"/>
    <property type="match status" value="1"/>
</dbReference>
<evidence type="ECO:0000313" key="2">
    <source>
        <dbReference type="EMBL" id="QTA37688.1"/>
    </source>
</evidence>
<dbReference type="InterPro" id="IPR035919">
    <property type="entry name" value="EAL_sf"/>
</dbReference>
<dbReference type="SUPFAM" id="SSF141868">
    <property type="entry name" value="EAL domain-like"/>
    <property type="match status" value="1"/>
</dbReference>
<keyword evidence="3" id="KW-1185">Reference proteome</keyword>
<protein>
    <submittedName>
        <fullName evidence="2">EAL domain-containing protein</fullName>
    </submittedName>
</protein>
<accession>A0ABX7S706</accession>
<evidence type="ECO:0000259" key="1">
    <source>
        <dbReference type="Pfam" id="PF00563"/>
    </source>
</evidence>